<dbReference type="InterPro" id="IPR006144">
    <property type="entry name" value="Secretion_HlyD_CS"/>
</dbReference>
<evidence type="ECO:0000256" key="3">
    <source>
        <dbReference type="ARBA" id="ARBA00022448"/>
    </source>
</evidence>
<dbReference type="Proteomes" id="UP000245216">
    <property type="component" value="Unassembled WGS sequence"/>
</dbReference>
<dbReference type="Gene3D" id="2.40.50.100">
    <property type="match status" value="1"/>
</dbReference>
<evidence type="ECO:0000256" key="5">
    <source>
        <dbReference type="ARBA" id="ARBA00022519"/>
    </source>
</evidence>
<feature type="transmembrane region" description="Helical" evidence="9">
    <location>
        <begin position="44"/>
        <end position="62"/>
    </location>
</feature>
<name>A0A2U2BEW6_ALCFA</name>
<dbReference type="PROSITE" id="PS00543">
    <property type="entry name" value="HLYD_FAMILY"/>
    <property type="match status" value="1"/>
</dbReference>
<dbReference type="Pfam" id="PF26002">
    <property type="entry name" value="Beta-barrel_AprE"/>
    <property type="match status" value="1"/>
</dbReference>
<evidence type="ECO:0000256" key="6">
    <source>
        <dbReference type="ARBA" id="ARBA00022692"/>
    </source>
</evidence>
<dbReference type="Gene3D" id="2.40.30.170">
    <property type="match status" value="1"/>
</dbReference>
<evidence type="ECO:0000256" key="7">
    <source>
        <dbReference type="ARBA" id="ARBA00022989"/>
    </source>
</evidence>
<evidence type="ECO:0000313" key="14">
    <source>
        <dbReference type="Proteomes" id="UP000245216"/>
    </source>
</evidence>
<keyword evidence="8 9" id="KW-0472">Membrane</keyword>
<proteinExistence type="inferred from homology"/>
<keyword evidence="3 9" id="KW-0813">Transport</keyword>
<dbReference type="SUPFAM" id="SSF111369">
    <property type="entry name" value="HlyD-like secretion proteins"/>
    <property type="match status" value="1"/>
</dbReference>
<comment type="subcellular location">
    <subcellularLocation>
        <location evidence="1 9">Cell inner membrane</location>
        <topology evidence="1 9">Single-pass membrane protein</topology>
    </subcellularLocation>
</comment>
<feature type="coiled-coil region" evidence="10">
    <location>
        <begin position="172"/>
        <end position="206"/>
    </location>
</feature>
<dbReference type="GO" id="GO:1990195">
    <property type="term" value="C:macrolide transmembrane transporter complex"/>
    <property type="evidence" value="ECO:0007669"/>
    <property type="project" value="InterPro"/>
</dbReference>
<dbReference type="AlphaFoldDB" id="A0A2U2BEW6"/>
<dbReference type="InterPro" id="IPR010129">
    <property type="entry name" value="T1SS_HlyD"/>
</dbReference>
<reference evidence="13 14" key="2">
    <citation type="submission" date="2018-05" db="EMBL/GenBank/DDBJ databases">
        <authorList>
            <person name="Lanie J.A."/>
            <person name="Ng W.-L."/>
            <person name="Kazmierczak K.M."/>
            <person name="Andrzejewski T.M."/>
            <person name="Davidsen T.M."/>
            <person name="Wayne K.J."/>
            <person name="Tettelin H."/>
            <person name="Glass J.I."/>
            <person name="Rusch D."/>
            <person name="Podicherti R."/>
            <person name="Tsui H.-C.T."/>
            <person name="Winkler M.E."/>
        </authorList>
    </citation>
    <scope>NUCLEOTIDE SEQUENCE [LARGE SCALE GENOMIC DNA]</scope>
    <source>
        <strain evidence="13 14">YBY</strain>
    </source>
</reference>
<dbReference type="NCBIfam" id="TIGR01843">
    <property type="entry name" value="type_I_hlyD"/>
    <property type="match status" value="1"/>
</dbReference>
<accession>A0A2U2BEW6</accession>
<keyword evidence="7 9" id="KW-1133">Transmembrane helix</keyword>
<evidence type="ECO:0000256" key="1">
    <source>
        <dbReference type="ARBA" id="ARBA00004377"/>
    </source>
</evidence>
<keyword evidence="10" id="KW-0175">Coiled coil</keyword>
<evidence type="ECO:0000259" key="11">
    <source>
        <dbReference type="Pfam" id="PF25994"/>
    </source>
</evidence>
<keyword evidence="4 9" id="KW-1003">Cell membrane</keyword>
<dbReference type="InterPro" id="IPR058982">
    <property type="entry name" value="Beta-barrel_AprE"/>
</dbReference>
<comment type="caution">
    <text evidence="13">The sequence shown here is derived from an EMBL/GenBank/DDBJ whole genome shotgun (WGS) entry which is preliminary data.</text>
</comment>
<dbReference type="InterPro" id="IPR058781">
    <property type="entry name" value="HH_AprE-like"/>
</dbReference>
<dbReference type="KEGG" id="afa:UZ73_11145"/>
<feature type="domain" description="AprE-like beta-barrel" evidence="12">
    <location>
        <begin position="343"/>
        <end position="430"/>
    </location>
</feature>
<evidence type="ECO:0000256" key="9">
    <source>
        <dbReference type="RuleBase" id="RU365093"/>
    </source>
</evidence>
<dbReference type="InterPro" id="IPR030190">
    <property type="entry name" value="MacA_alpha-hairpin_sf"/>
</dbReference>
<dbReference type="GO" id="GO:0019898">
    <property type="term" value="C:extrinsic component of membrane"/>
    <property type="evidence" value="ECO:0007669"/>
    <property type="project" value="InterPro"/>
</dbReference>
<evidence type="ECO:0000256" key="2">
    <source>
        <dbReference type="ARBA" id="ARBA00009477"/>
    </source>
</evidence>
<dbReference type="PRINTS" id="PR01490">
    <property type="entry name" value="RTXTOXIND"/>
</dbReference>
<sequence>MKIKNLIHWVRAQLQDTSAPPPGSNMLKNASWTARYQEVRGSTLLIWLTLLAICVLIVWASLASIDEVVRGEGKVVPSRQVQIVQSLDGGVVEEILVRPGQSVEAGEVLLRIDPTRASSSLGENEAESLSLKAKAARLEAIAADQPFDMPVEVLEKAPDLAEMERRVWQARTEELRSNISVAQEQLNQRQQELRETQANRDQAASSCGLTSQELQMTRPLLKSGAVSEVDLLRLQRDVARYCGEQKAATAQISRIQASIQEAQNRIGEVEITFRNQARTELAETRAKLASLEQGQRALADRVRLAEVRSPVRGTIKTLSANTVGGVVQPGKDILEIVPTDDTLLLEVRINPRDIGFLHSGQTAEVKFTAYDFAVYGGLPGVLEQTSADTITDEKGNSFYIAKVRTDTVYVGDDNRPILPGMVAEVHIMTGKRTVMQYLLKPILRARSNAFRER</sequence>
<dbReference type="PANTHER" id="PTHR30386">
    <property type="entry name" value="MEMBRANE FUSION SUBUNIT OF EMRAB-TOLC MULTIDRUG EFFLUX PUMP"/>
    <property type="match status" value="1"/>
</dbReference>
<feature type="domain" description="AprE-like long alpha-helical hairpin" evidence="11">
    <location>
        <begin position="118"/>
        <end position="301"/>
    </location>
</feature>
<dbReference type="GO" id="GO:1990961">
    <property type="term" value="P:xenobiotic detoxification by transmembrane export across the plasma membrane"/>
    <property type="evidence" value="ECO:0007669"/>
    <property type="project" value="InterPro"/>
</dbReference>
<evidence type="ECO:0000259" key="12">
    <source>
        <dbReference type="Pfam" id="PF26002"/>
    </source>
</evidence>
<comment type="similarity">
    <text evidence="2 9">Belongs to the membrane fusion protein (MFP) (TC 8.A.1) family.</text>
</comment>
<dbReference type="STRING" id="511.UZ73_11145"/>
<evidence type="ECO:0000256" key="8">
    <source>
        <dbReference type="ARBA" id="ARBA00023136"/>
    </source>
</evidence>
<gene>
    <name evidence="13" type="ORF">DF183_17375</name>
</gene>
<organism evidence="13 14">
    <name type="scientific">Alcaligenes faecalis</name>
    <dbReference type="NCBI Taxonomy" id="511"/>
    <lineage>
        <taxon>Bacteria</taxon>
        <taxon>Pseudomonadati</taxon>
        <taxon>Pseudomonadota</taxon>
        <taxon>Betaproteobacteria</taxon>
        <taxon>Burkholderiales</taxon>
        <taxon>Alcaligenaceae</taxon>
        <taxon>Alcaligenes</taxon>
    </lineage>
</organism>
<evidence type="ECO:0000313" key="13">
    <source>
        <dbReference type="EMBL" id="PWE12553.1"/>
    </source>
</evidence>
<keyword evidence="5 9" id="KW-0997">Cell inner membrane</keyword>
<reference evidence="13 14" key="1">
    <citation type="submission" date="2018-05" db="EMBL/GenBank/DDBJ databases">
        <title>Genome Sequence of an Efficient Indole-Degrading Bacterium, Alcaligenes sp.YBY.</title>
        <authorList>
            <person name="Yang B."/>
        </authorList>
    </citation>
    <scope>NUCLEOTIDE SEQUENCE [LARGE SCALE GENOMIC DNA]</scope>
    <source>
        <strain evidence="13 14">YBY</strain>
    </source>
</reference>
<dbReference type="EMBL" id="QEXO01000005">
    <property type="protein sequence ID" value="PWE12553.1"/>
    <property type="molecule type" value="Genomic_DNA"/>
</dbReference>
<dbReference type="Gene3D" id="6.10.140.1990">
    <property type="match status" value="1"/>
</dbReference>
<keyword evidence="6 9" id="KW-0812">Transmembrane</keyword>
<dbReference type="GO" id="GO:0009306">
    <property type="term" value="P:protein secretion"/>
    <property type="evidence" value="ECO:0007669"/>
    <property type="project" value="InterPro"/>
</dbReference>
<evidence type="ECO:0000256" key="10">
    <source>
        <dbReference type="SAM" id="Coils"/>
    </source>
</evidence>
<protein>
    <recommendedName>
        <fullName evidence="9">Membrane fusion protein (MFP) family protein</fullName>
    </recommendedName>
</protein>
<dbReference type="PANTHER" id="PTHR30386:SF26">
    <property type="entry name" value="TRANSPORT PROTEIN COMB"/>
    <property type="match status" value="1"/>
</dbReference>
<evidence type="ECO:0000256" key="4">
    <source>
        <dbReference type="ARBA" id="ARBA00022475"/>
    </source>
</evidence>
<dbReference type="GO" id="GO:0005886">
    <property type="term" value="C:plasma membrane"/>
    <property type="evidence" value="ECO:0007669"/>
    <property type="project" value="UniProtKB-SubCell"/>
</dbReference>
<dbReference type="Pfam" id="PF25994">
    <property type="entry name" value="HH_AprE"/>
    <property type="match status" value="1"/>
</dbReference>
<feature type="coiled-coil region" evidence="10">
    <location>
        <begin position="245"/>
        <end position="294"/>
    </location>
</feature>
<dbReference type="InterPro" id="IPR050739">
    <property type="entry name" value="MFP"/>
</dbReference>